<feature type="domain" description="Protein kinase" evidence="2">
    <location>
        <begin position="132"/>
        <end position="387"/>
    </location>
</feature>
<keyword evidence="3" id="KW-0808">Transferase</keyword>
<dbReference type="PANTHER" id="PTHR24348">
    <property type="entry name" value="SERINE/THREONINE-PROTEIN KINASE UNC-51-RELATED"/>
    <property type="match status" value="1"/>
</dbReference>
<proteinExistence type="predicted"/>
<dbReference type="GO" id="GO:0004674">
    <property type="term" value="F:protein serine/threonine kinase activity"/>
    <property type="evidence" value="ECO:0007669"/>
    <property type="project" value="UniProtKB-KW"/>
</dbReference>
<evidence type="ECO:0000313" key="4">
    <source>
        <dbReference type="Proteomes" id="UP001281761"/>
    </source>
</evidence>
<dbReference type="Gene3D" id="1.10.510.10">
    <property type="entry name" value="Transferase(Phosphotransferase) domain 1"/>
    <property type="match status" value="1"/>
</dbReference>
<dbReference type="InterPro" id="IPR045269">
    <property type="entry name" value="Atg1-like"/>
</dbReference>
<reference evidence="3 4" key="1">
    <citation type="journal article" date="2022" name="bioRxiv">
        <title>Genomics of Preaxostyla Flagellates Illuminates Evolutionary Transitions and the Path Towards Mitochondrial Loss.</title>
        <authorList>
            <person name="Novak L.V.F."/>
            <person name="Treitli S.C."/>
            <person name="Pyrih J."/>
            <person name="Halakuc P."/>
            <person name="Pipaliya S.V."/>
            <person name="Vacek V."/>
            <person name="Brzon O."/>
            <person name="Soukal P."/>
            <person name="Eme L."/>
            <person name="Dacks J.B."/>
            <person name="Karnkowska A."/>
            <person name="Elias M."/>
            <person name="Hampl V."/>
        </authorList>
    </citation>
    <scope>NUCLEOTIDE SEQUENCE [LARGE SCALE GENOMIC DNA]</scope>
    <source>
        <strain evidence="3">NAU3</strain>
        <tissue evidence="3">Gut</tissue>
    </source>
</reference>
<dbReference type="Proteomes" id="UP001281761">
    <property type="component" value="Unassembled WGS sequence"/>
</dbReference>
<accession>A0ABQ9XUQ2</accession>
<keyword evidence="3" id="KW-0418">Kinase</keyword>
<organism evidence="3 4">
    <name type="scientific">Blattamonas nauphoetae</name>
    <dbReference type="NCBI Taxonomy" id="2049346"/>
    <lineage>
        <taxon>Eukaryota</taxon>
        <taxon>Metamonada</taxon>
        <taxon>Preaxostyla</taxon>
        <taxon>Oxymonadida</taxon>
        <taxon>Blattamonas</taxon>
    </lineage>
</organism>
<dbReference type="SUPFAM" id="SSF56112">
    <property type="entry name" value="Protein kinase-like (PK-like)"/>
    <property type="match status" value="1"/>
</dbReference>
<comment type="caution">
    <text evidence="3">The sequence shown here is derived from an EMBL/GenBank/DDBJ whole genome shotgun (WGS) entry which is preliminary data.</text>
</comment>
<keyword evidence="4" id="KW-1185">Reference proteome</keyword>
<evidence type="ECO:0000259" key="2">
    <source>
        <dbReference type="PROSITE" id="PS50011"/>
    </source>
</evidence>
<keyword evidence="3" id="KW-0723">Serine/threonine-protein kinase</keyword>
<dbReference type="CDD" id="cd22249">
    <property type="entry name" value="UDM1_RNF168_RNF169-like"/>
    <property type="match status" value="1"/>
</dbReference>
<dbReference type="Pfam" id="PF00069">
    <property type="entry name" value="Pkinase"/>
    <property type="match status" value="1"/>
</dbReference>
<dbReference type="InterPro" id="IPR011009">
    <property type="entry name" value="Kinase-like_dom_sf"/>
</dbReference>
<dbReference type="EMBL" id="JARBJD010000069">
    <property type="protein sequence ID" value="KAK2955210.1"/>
    <property type="molecule type" value="Genomic_DNA"/>
</dbReference>
<dbReference type="SMART" id="SM00220">
    <property type="entry name" value="S_TKc"/>
    <property type="match status" value="1"/>
</dbReference>
<gene>
    <name evidence="3" type="ORF">BLNAU_9762</name>
</gene>
<protein>
    <submittedName>
        <fullName evidence="3">Serine/threonine protein kinase</fullName>
    </submittedName>
</protein>
<feature type="region of interest" description="Disordered" evidence="1">
    <location>
        <begin position="461"/>
        <end position="492"/>
    </location>
</feature>
<name>A0ABQ9XUQ2_9EUKA</name>
<sequence>MSIRFVSIISAPAIQITHHLSVTVLFRRTPITPHIQQTSTTVAIDRRNCPFLRERLPALLSCQLSELLALIVVVCGSPQPTMVSVNSLHIFPTIASCLWSFWDEWWIVDVIGEWKRAFGWLRNAASTQLYGYLSRHSSPDGGFGTVIEVKENSTGEHFAVKMMRCISKKDNERIGREVNRLRLFVHPGIVKLKEVVPMENMQAIVMELGGQSLAQLVSSHNERGVLVDRHIVYQVMVDISSALCFMHNHSRERTAHGDVKLENILLFGNGHAKLCDLRAAESEDVSTTRGVISMQYVSPERMEDPTGRASGSADVWALGIVLHWLLFGKGPFSGQTMIKLAREIESFEPSQIGTSCGEKERELLKRMLDPDCGSRLTSTQLVDSKILRCLINTTAAGWKLDEMRSREADTKLAGPTKATELQKQLKKEQAARLKEREVFEKERSEMQRKMEEMAAMLQARQRTATDGTDWGRTGREPPMDGQQRTRSGEGAVRRRDGAAAIEFYKSGEWSVSGSVFRSEDLFETTLLSFSFGKVVARFTFTIKWIETRTYIGLVTSSQTENAKERSNFVTLSGGAGWDVNKYVRTAIQNSKEYLGGSACAAGKKGQRVVLEADGRDGKRTLKLSQDGETQSVFFTNIPVPFRFAIRLCGEGDSVSIESTEELREPTLRGGTAVIKMD</sequence>
<evidence type="ECO:0000256" key="1">
    <source>
        <dbReference type="SAM" id="MobiDB-lite"/>
    </source>
</evidence>
<evidence type="ECO:0000313" key="3">
    <source>
        <dbReference type="EMBL" id="KAK2955210.1"/>
    </source>
</evidence>
<dbReference type="InterPro" id="IPR000719">
    <property type="entry name" value="Prot_kinase_dom"/>
</dbReference>
<dbReference type="PROSITE" id="PS50011">
    <property type="entry name" value="PROTEIN_KINASE_DOM"/>
    <property type="match status" value="1"/>
</dbReference>